<dbReference type="PANTHER" id="PTHR33705:SF1">
    <property type="entry name" value="PHOSPHOCARRIER PROTEIN HPR"/>
    <property type="match status" value="1"/>
</dbReference>
<reference evidence="5 6" key="1">
    <citation type="submission" date="2020-08" db="EMBL/GenBank/DDBJ databases">
        <title>Sequencing the genomes of 1000 actinobacteria strains.</title>
        <authorList>
            <person name="Klenk H.-P."/>
        </authorList>
    </citation>
    <scope>NUCLEOTIDE SEQUENCE [LARGE SCALE GENOMIC DNA]</scope>
    <source>
        <strain evidence="5 6">DSM 45809</strain>
    </source>
</reference>
<evidence type="ECO:0000259" key="4">
    <source>
        <dbReference type="PROSITE" id="PS51350"/>
    </source>
</evidence>
<keyword evidence="3" id="KW-0813">Transport</keyword>
<evidence type="ECO:0000256" key="2">
    <source>
        <dbReference type="ARBA" id="ARBA00020422"/>
    </source>
</evidence>
<dbReference type="AlphaFoldDB" id="A0A7W7MC69"/>
<keyword evidence="3" id="KW-0762">Sugar transport</keyword>
<dbReference type="SUPFAM" id="SSF55594">
    <property type="entry name" value="HPr-like"/>
    <property type="match status" value="1"/>
</dbReference>
<dbReference type="EMBL" id="JACHNB010000001">
    <property type="protein sequence ID" value="MBB4744781.1"/>
    <property type="molecule type" value="Genomic_DNA"/>
</dbReference>
<comment type="function">
    <text evidence="1">General (non sugar-specific) component of the phosphoenolpyruvate-dependent sugar phosphotransferase system (sugar PTS). This major carbohydrate active-transport system catalyzes the phosphorylation of incoming sugar substrates concomitantly with their translocation across the cell membrane. The phosphoryl group from phosphoenolpyruvate (PEP) is transferred to the phosphoryl carrier protein HPr by enzyme I. Phospho-HPr then transfers it to the PTS EIIA domain.</text>
</comment>
<dbReference type="Gene3D" id="3.30.1340.10">
    <property type="entry name" value="HPr-like"/>
    <property type="match status" value="1"/>
</dbReference>
<keyword evidence="5" id="KW-0808">Transferase</keyword>
<sequence>MSTSSEIPVVLPAALHARPAGEVVRAAARFPDTTLSVRHGAREVSARSALKLMSLGANTGATVTVVATGADAPTAAEAVAEVLRTAE</sequence>
<dbReference type="InterPro" id="IPR050399">
    <property type="entry name" value="HPr"/>
</dbReference>
<protein>
    <recommendedName>
        <fullName evidence="2">Phosphocarrier protein HPr</fullName>
    </recommendedName>
</protein>
<accession>A0A7W7MC69</accession>
<dbReference type="PROSITE" id="PS51350">
    <property type="entry name" value="PTS_HPR_DOM"/>
    <property type="match status" value="1"/>
</dbReference>
<keyword evidence="6" id="KW-1185">Reference proteome</keyword>
<dbReference type="Pfam" id="PF00381">
    <property type="entry name" value="PTS-HPr"/>
    <property type="match status" value="1"/>
</dbReference>
<dbReference type="PANTHER" id="PTHR33705">
    <property type="entry name" value="PHOSPHOCARRIER PROTEIN HPR"/>
    <property type="match status" value="1"/>
</dbReference>
<evidence type="ECO:0000313" key="5">
    <source>
        <dbReference type="EMBL" id="MBB4744781.1"/>
    </source>
</evidence>
<comment type="caution">
    <text evidence="5">The sequence shown here is derived from an EMBL/GenBank/DDBJ whole genome shotgun (WGS) entry which is preliminary data.</text>
</comment>
<feature type="domain" description="HPr" evidence="4">
    <location>
        <begin position="2"/>
        <end position="87"/>
    </location>
</feature>
<dbReference type="Proteomes" id="UP000546162">
    <property type="component" value="Unassembled WGS sequence"/>
</dbReference>
<evidence type="ECO:0000256" key="1">
    <source>
        <dbReference type="ARBA" id="ARBA00003681"/>
    </source>
</evidence>
<dbReference type="GO" id="GO:0016740">
    <property type="term" value="F:transferase activity"/>
    <property type="evidence" value="ECO:0007669"/>
    <property type="project" value="UniProtKB-KW"/>
</dbReference>
<gene>
    <name evidence="5" type="ORF">BJY16_008240</name>
</gene>
<evidence type="ECO:0000256" key="3">
    <source>
        <dbReference type="ARBA" id="ARBA00022597"/>
    </source>
</evidence>
<dbReference type="InterPro" id="IPR035895">
    <property type="entry name" value="HPr-like_sf"/>
</dbReference>
<evidence type="ECO:0000313" key="6">
    <source>
        <dbReference type="Proteomes" id="UP000546162"/>
    </source>
</evidence>
<dbReference type="PRINTS" id="PR00107">
    <property type="entry name" value="PHOSPHOCPHPR"/>
</dbReference>
<dbReference type="InterPro" id="IPR000032">
    <property type="entry name" value="HPr-like"/>
</dbReference>
<dbReference type="CDD" id="cd00367">
    <property type="entry name" value="PTS-HPr_like"/>
    <property type="match status" value="1"/>
</dbReference>
<dbReference type="NCBIfam" id="TIGR01003">
    <property type="entry name" value="PTS_HPr_family"/>
    <property type="match status" value="1"/>
</dbReference>
<name>A0A7W7MC69_9ACTN</name>
<proteinExistence type="predicted"/>
<dbReference type="RefSeq" id="WP_185044903.1">
    <property type="nucleotide sequence ID" value="NZ_BAABFG010000005.1"/>
</dbReference>
<organism evidence="5 6">
    <name type="scientific">Actinoplanes octamycinicus</name>
    <dbReference type="NCBI Taxonomy" id="135948"/>
    <lineage>
        <taxon>Bacteria</taxon>
        <taxon>Bacillati</taxon>
        <taxon>Actinomycetota</taxon>
        <taxon>Actinomycetes</taxon>
        <taxon>Micromonosporales</taxon>
        <taxon>Micromonosporaceae</taxon>
        <taxon>Actinoplanes</taxon>
    </lineage>
</organism>